<keyword evidence="2" id="KW-0812">Transmembrane</keyword>
<evidence type="ECO:0000313" key="3">
    <source>
        <dbReference type="EMBL" id="KAG0583407.1"/>
    </source>
</evidence>
<feature type="region of interest" description="Disordered" evidence="1">
    <location>
        <begin position="85"/>
        <end position="143"/>
    </location>
</feature>
<dbReference type="EMBL" id="CM026423">
    <property type="protein sequence ID" value="KAG0583407.1"/>
    <property type="molecule type" value="Genomic_DNA"/>
</dbReference>
<protein>
    <submittedName>
        <fullName evidence="3">Uncharacterized protein</fullName>
    </submittedName>
</protein>
<dbReference type="Proteomes" id="UP000822688">
    <property type="component" value="Chromosome 3"/>
</dbReference>
<keyword evidence="2" id="KW-0472">Membrane</keyword>
<dbReference type="PANTHER" id="PTHR38364">
    <property type="entry name" value="OSJNBA0022H21.9 PROTEIN"/>
    <property type="match status" value="1"/>
</dbReference>
<feature type="transmembrane region" description="Helical" evidence="2">
    <location>
        <begin position="345"/>
        <end position="363"/>
    </location>
</feature>
<feature type="region of interest" description="Disordered" evidence="1">
    <location>
        <begin position="41"/>
        <end position="60"/>
    </location>
</feature>
<feature type="compositionally biased region" description="Low complexity" evidence="1">
    <location>
        <begin position="162"/>
        <end position="173"/>
    </location>
</feature>
<feature type="compositionally biased region" description="Polar residues" evidence="1">
    <location>
        <begin position="107"/>
        <end position="117"/>
    </location>
</feature>
<feature type="compositionally biased region" description="Basic and acidic residues" evidence="1">
    <location>
        <begin position="96"/>
        <end position="106"/>
    </location>
</feature>
<proteinExistence type="predicted"/>
<keyword evidence="2" id="KW-1133">Transmembrane helix</keyword>
<accession>A0A8T0IKL3</accession>
<feature type="region of interest" description="Disordered" evidence="1">
    <location>
        <begin position="1"/>
        <end position="27"/>
    </location>
</feature>
<feature type="compositionally biased region" description="Basic and acidic residues" evidence="1">
    <location>
        <begin position="9"/>
        <end position="24"/>
    </location>
</feature>
<evidence type="ECO:0000313" key="4">
    <source>
        <dbReference type="Proteomes" id="UP000822688"/>
    </source>
</evidence>
<gene>
    <name evidence="3" type="ORF">KC19_3G133700</name>
</gene>
<evidence type="ECO:0000256" key="2">
    <source>
        <dbReference type="SAM" id="Phobius"/>
    </source>
</evidence>
<dbReference type="PANTHER" id="PTHR38364:SF1">
    <property type="entry name" value="OS04G0475300 PROTEIN"/>
    <property type="match status" value="1"/>
</dbReference>
<dbReference type="AlphaFoldDB" id="A0A8T0IKL3"/>
<organism evidence="3 4">
    <name type="scientific">Ceratodon purpureus</name>
    <name type="common">Fire moss</name>
    <name type="synonym">Dicranum purpureum</name>
    <dbReference type="NCBI Taxonomy" id="3225"/>
    <lineage>
        <taxon>Eukaryota</taxon>
        <taxon>Viridiplantae</taxon>
        <taxon>Streptophyta</taxon>
        <taxon>Embryophyta</taxon>
        <taxon>Bryophyta</taxon>
        <taxon>Bryophytina</taxon>
        <taxon>Bryopsida</taxon>
        <taxon>Dicranidae</taxon>
        <taxon>Pseudoditrichales</taxon>
        <taxon>Ditrichaceae</taxon>
        <taxon>Ceratodon</taxon>
    </lineage>
</organism>
<keyword evidence="4" id="KW-1185">Reference proteome</keyword>
<feature type="region of interest" description="Disordered" evidence="1">
    <location>
        <begin position="156"/>
        <end position="211"/>
    </location>
</feature>
<reference evidence="3" key="1">
    <citation type="submission" date="2020-06" db="EMBL/GenBank/DDBJ databases">
        <title>WGS assembly of Ceratodon purpureus strain R40.</title>
        <authorList>
            <person name="Carey S.B."/>
            <person name="Jenkins J."/>
            <person name="Shu S."/>
            <person name="Lovell J.T."/>
            <person name="Sreedasyam A."/>
            <person name="Maumus F."/>
            <person name="Tiley G.P."/>
            <person name="Fernandez-Pozo N."/>
            <person name="Barry K."/>
            <person name="Chen C."/>
            <person name="Wang M."/>
            <person name="Lipzen A."/>
            <person name="Daum C."/>
            <person name="Saski C.A."/>
            <person name="Payton A.C."/>
            <person name="Mcbreen J.C."/>
            <person name="Conrad R.E."/>
            <person name="Kollar L.M."/>
            <person name="Olsson S."/>
            <person name="Huttunen S."/>
            <person name="Landis J.B."/>
            <person name="Wickett N.J."/>
            <person name="Johnson M.G."/>
            <person name="Rensing S.A."/>
            <person name="Grimwood J."/>
            <person name="Schmutz J."/>
            <person name="Mcdaniel S.F."/>
        </authorList>
    </citation>
    <scope>NUCLEOTIDE SEQUENCE</scope>
    <source>
        <strain evidence="3">R40</strain>
    </source>
</reference>
<feature type="compositionally biased region" description="Low complexity" evidence="1">
    <location>
        <begin position="120"/>
        <end position="129"/>
    </location>
</feature>
<evidence type="ECO:0000256" key="1">
    <source>
        <dbReference type="SAM" id="MobiDB-lite"/>
    </source>
</evidence>
<comment type="caution">
    <text evidence="3">The sequence shown here is derived from an EMBL/GenBank/DDBJ whole genome shotgun (WGS) entry which is preliminary data.</text>
</comment>
<name>A0A8T0IKL3_CERPU</name>
<feature type="compositionally biased region" description="Polar residues" evidence="1">
    <location>
        <begin position="197"/>
        <end position="210"/>
    </location>
</feature>
<sequence>MARGRLFSRKYEPAKPRSPEELEKSPNPLVQLGLAFKKLQKLAPEVQPSPASGVEDNVNPRLPLVDINDVRKYLREKLGITKEISTIPPPNLSPLHHADVHLHSPDAETNPSETTHLSSKHSYSSDASSLPTHDAAPGARTFDIGTVGHPILEVNEPRQTISSSSAGSDQPSSVISEMRDSAQRASFKSPARRDRSPTTTTLEVSNMEQEVSTRFEVTESSAGMDQPSTIILEVNETSRRVPQDQASASYTWIVEPPSSDETRLPQLDMKDVQEFVRGAVEVYKRFENWGLPQTSWVNKMPWHSPPPKILSRSLQRPPRSFASEEERLEFNRRARKRKKFLTGRPPTWSFMLANLALIGFLVYNPLG</sequence>